<dbReference type="AlphaFoldDB" id="A0A7C8MUD8"/>
<reference evidence="3 4" key="1">
    <citation type="submission" date="2019-12" db="EMBL/GenBank/DDBJ databases">
        <title>Draft genome sequence of the ascomycete Xylaria multiplex DSM 110363.</title>
        <authorList>
            <person name="Buettner E."/>
            <person name="Kellner H."/>
        </authorList>
    </citation>
    <scope>NUCLEOTIDE SEQUENCE [LARGE SCALE GENOMIC DNA]</scope>
    <source>
        <strain evidence="3 4">DSM 110363</strain>
    </source>
</reference>
<evidence type="ECO:0000313" key="3">
    <source>
        <dbReference type="EMBL" id="KAF2965774.1"/>
    </source>
</evidence>
<evidence type="ECO:0000313" key="4">
    <source>
        <dbReference type="Proteomes" id="UP000481858"/>
    </source>
</evidence>
<organism evidence="3 4">
    <name type="scientific">Xylaria multiplex</name>
    <dbReference type="NCBI Taxonomy" id="323545"/>
    <lineage>
        <taxon>Eukaryota</taxon>
        <taxon>Fungi</taxon>
        <taxon>Dikarya</taxon>
        <taxon>Ascomycota</taxon>
        <taxon>Pezizomycotina</taxon>
        <taxon>Sordariomycetes</taxon>
        <taxon>Xylariomycetidae</taxon>
        <taxon>Xylariales</taxon>
        <taxon>Xylariaceae</taxon>
        <taxon>Xylaria</taxon>
    </lineage>
</organism>
<evidence type="ECO:0000256" key="1">
    <source>
        <dbReference type="ARBA" id="ARBA00008359"/>
    </source>
</evidence>
<dbReference type="Pfam" id="PF09729">
    <property type="entry name" value="Gti1_Pac2"/>
    <property type="match status" value="1"/>
</dbReference>
<dbReference type="FunCoup" id="A0A7C8MUD8">
    <property type="interactions" value="1"/>
</dbReference>
<comment type="caution">
    <text evidence="3">The sequence shown here is derived from an EMBL/GenBank/DDBJ whole genome shotgun (WGS) entry which is preliminary data.</text>
</comment>
<feature type="region of interest" description="Disordered" evidence="2">
    <location>
        <begin position="476"/>
        <end position="498"/>
    </location>
</feature>
<proteinExistence type="inferred from homology"/>
<feature type="region of interest" description="Disordered" evidence="2">
    <location>
        <begin position="379"/>
        <end position="398"/>
    </location>
</feature>
<dbReference type="InterPro" id="IPR018608">
    <property type="entry name" value="Gti1/Pac2"/>
</dbReference>
<dbReference type="PANTHER" id="PTHR28027">
    <property type="entry name" value="TRANSCRIPTIONAL REGULATOR MIT1"/>
    <property type="match status" value="1"/>
</dbReference>
<feature type="compositionally biased region" description="Low complexity" evidence="2">
    <location>
        <begin position="379"/>
        <end position="392"/>
    </location>
</feature>
<dbReference type="OrthoDB" id="5319641at2759"/>
<protein>
    <recommendedName>
        <fullName evidence="5">Gti1/Pac2 family protein</fullName>
    </recommendedName>
</protein>
<dbReference type="EMBL" id="WUBL01000106">
    <property type="protein sequence ID" value="KAF2965774.1"/>
    <property type="molecule type" value="Genomic_DNA"/>
</dbReference>
<dbReference type="PANTHER" id="PTHR28027:SF2">
    <property type="entry name" value="TRANSCRIPTIONAL REGULATOR MIT1"/>
    <property type="match status" value="1"/>
</dbReference>
<dbReference type="InParanoid" id="A0A7C8MUD8"/>
<evidence type="ECO:0000256" key="2">
    <source>
        <dbReference type="SAM" id="MobiDB-lite"/>
    </source>
</evidence>
<gene>
    <name evidence="3" type="ORF">GQX73_g7802</name>
</gene>
<accession>A0A7C8MUD8</accession>
<dbReference type="GO" id="GO:0003677">
    <property type="term" value="F:DNA binding"/>
    <property type="evidence" value="ECO:0007669"/>
    <property type="project" value="TreeGrafter"/>
</dbReference>
<comment type="similarity">
    <text evidence="1">Belongs to the MIT1/WOR1 family.</text>
</comment>
<dbReference type="Proteomes" id="UP000481858">
    <property type="component" value="Unassembled WGS sequence"/>
</dbReference>
<keyword evidence="4" id="KW-1185">Reference proteome</keyword>
<name>A0A7C8MUD8_9PEZI</name>
<evidence type="ECO:0008006" key="5">
    <source>
        <dbReference type="Google" id="ProtNLM"/>
    </source>
</evidence>
<sequence length="498" mass="53612">MTNQSANEPAGGTLYPTFQGFISSTMDALILFEACLSGPLAHVSRRPHDRERQELIQSGNVFIYEEHSSGIKRWTDGIPWSPSRILGNFLLYRELDKPFQPGEKKRAMKRNKDGGVLKSTTNLRTNPVGAFGSGVLASSSTISGMENPTLGNEAERAYIGSLIDSYQFKENGLIKKTISVQHKGVSHHLVSYYNLEDVKSKRLKSVSESPELADIMPRGSLLSSANFRAPVDDNELIVDPARAYAMTPSMGYIGIDGLPGRSLSIPSNQSYGHGQAWGGAQHYGHNQSYLPSAIQPPAASYPQQLVPTSAYPYGQDTSYGLPRPSSYNAMVQTPRRHSVVPSTNGSAQLGYQPGLMANGSGLVSHGISPNPYGGDVFNTSAATAAPEPSSTGSTGGYNTAGTMNQTNGTHHMGTPVTHTTTGFDGHLPNGYENAINRLQMHEYGDTLQDSAGPNFAPTNTSTTPNHLSMGVDHSELPSAERDWNGTGQIIPKREGDQW</sequence>